<evidence type="ECO:0000313" key="2">
    <source>
        <dbReference type="Proteomes" id="UP000094426"/>
    </source>
</evidence>
<reference evidence="1 2" key="1">
    <citation type="submission" date="2015-11" db="EMBL/GenBank/DDBJ databases">
        <authorList>
            <person name="Zhang Y."/>
            <person name="Guo Z."/>
        </authorList>
    </citation>
    <scope>NUCLEOTIDE SEQUENCE [LARGE SCALE GENOMIC DNA]</scope>
    <source>
        <strain evidence="2">gdw1</strain>
    </source>
</reference>
<gene>
    <name evidence="1" type="ORF">ATY41_03790</name>
</gene>
<dbReference type="RefSeq" id="WP_041766987.1">
    <property type="nucleotide sequence ID" value="NZ_LNZG01000034.1"/>
</dbReference>
<protein>
    <submittedName>
        <fullName evidence="1">Uncharacterized protein</fullName>
    </submittedName>
</protein>
<sequence>MTHLILMEVVVVSLTRSISVPQQGAGLAERVGSGPSRVVVWHVDRLYRRPGELEDLIDLVESHPIRIEAVMGGEFDLNAHEGPLMAR</sequence>
<organism evidence="1 2">
    <name type="scientific">Leifsonia xyli subsp. xyli</name>
    <dbReference type="NCBI Taxonomy" id="59736"/>
    <lineage>
        <taxon>Bacteria</taxon>
        <taxon>Bacillati</taxon>
        <taxon>Actinomycetota</taxon>
        <taxon>Actinomycetes</taxon>
        <taxon>Micrococcales</taxon>
        <taxon>Microbacteriaceae</taxon>
        <taxon>Leifsonia</taxon>
    </lineage>
</organism>
<proteinExistence type="predicted"/>
<name>A0A1E2SIU8_LEIXY</name>
<dbReference type="Gene3D" id="3.40.50.1390">
    <property type="entry name" value="Resolvase, N-terminal catalytic domain"/>
    <property type="match status" value="1"/>
</dbReference>
<dbReference type="AlphaFoldDB" id="A0A1E2SIU8"/>
<accession>A0A1E2SIU8</accession>
<dbReference type="EMBL" id="LNZG01000034">
    <property type="protein sequence ID" value="ODA89786.1"/>
    <property type="molecule type" value="Genomic_DNA"/>
</dbReference>
<dbReference type="InterPro" id="IPR036162">
    <property type="entry name" value="Resolvase-like_N_sf"/>
</dbReference>
<dbReference type="Proteomes" id="UP000094426">
    <property type="component" value="Unassembled WGS sequence"/>
</dbReference>
<dbReference type="GO" id="GO:0003677">
    <property type="term" value="F:DNA binding"/>
    <property type="evidence" value="ECO:0007669"/>
    <property type="project" value="InterPro"/>
</dbReference>
<evidence type="ECO:0000313" key="1">
    <source>
        <dbReference type="EMBL" id="ODA89786.1"/>
    </source>
</evidence>
<dbReference type="GO" id="GO:0000150">
    <property type="term" value="F:DNA strand exchange activity"/>
    <property type="evidence" value="ECO:0007669"/>
    <property type="project" value="InterPro"/>
</dbReference>
<dbReference type="SUPFAM" id="SSF53041">
    <property type="entry name" value="Resolvase-like"/>
    <property type="match status" value="1"/>
</dbReference>
<comment type="caution">
    <text evidence="1">The sequence shown here is derived from an EMBL/GenBank/DDBJ whole genome shotgun (WGS) entry which is preliminary data.</text>
</comment>